<evidence type="ECO:0000313" key="3">
    <source>
        <dbReference type="Proteomes" id="UP001465976"/>
    </source>
</evidence>
<gene>
    <name evidence="2" type="ORF">V5O48_016917</name>
</gene>
<accession>A0ABR3EQG7</accession>
<dbReference type="Proteomes" id="UP001465976">
    <property type="component" value="Unassembled WGS sequence"/>
</dbReference>
<name>A0ABR3EQG7_9AGAR</name>
<evidence type="ECO:0000256" key="1">
    <source>
        <dbReference type="SAM" id="MobiDB-lite"/>
    </source>
</evidence>
<protein>
    <recommendedName>
        <fullName evidence="4">Transposase</fullName>
    </recommendedName>
</protein>
<dbReference type="EMBL" id="JBAHYK010002415">
    <property type="protein sequence ID" value="KAL0565114.1"/>
    <property type="molecule type" value="Genomic_DNA"/>
</dbReference>
<sequence>MSTISGPRPSWCPKSRKVRLDGPDRARLIDYRLRHPTARHREIAQHFGVDRSTVSRVLRQTWQAGLWSVDLQRDKTITDVQDPPSVEPEDACTGGGGMLHELSEDAMDIAGDNVTVPVPWVHNQGATINGSEHVLKERKGVVKSRAGIERPHEGANRDMGDGQADLDQIAMEVDGESENGFPSATEGELRREEAEDWEVKDSKGDGSTMLQAEAREVVQDLRGSSDGVLSAQGAGDEVDEEQVEDLETEMEVDLPEPENLLGKRKASMTAIGEEPPQKRPHYQPNETTASSDTVIVAMPLTERPIVQRRPRQKLLSCAEVAAGYQPRYKPRIRYRRGSE</sequence>
<keyword evidence="3" id="KW-1185">Reference proteome</keyword>
<dbReference type="Gene3D" id="1.10.10.60">
    <property type="entry name" value="Homeodomain-like"/>
    <property type="match status" value="1"/>
</dbReference>
<evidence type="ECO:0008006" key="4">
    <source>
        <dbReference type="Google" id="ProtNLM"/>
    </source>
</evidence>
<feature type="region of interest" description="Disordered" evidence="1">
    <location>
        <begin position="267"/>
        <end position="295"/>
    </location>
</feature>
<reference evidence="2 3" key="1">
    <citation type="submission" date="2024-02" db="EMBL/GenBank/DDBJ databases">
        <title>A draft genome for the cacao thread blight pathogen Marasmius crinis-equi.</title>
        <authorList>
            <person name="Cohen S.P."/>
            <person name="Baruah I.K."/>
            <person name="Amoako-Attah I."/>
            <person name="Bukari Y."/>
            <person name="Meinhardt L.W."/>
            <person name="Bailey B.A."/>
        </authorList>
    </citation>
    <scope>NUCLEOTIDE SEQUENCE [LARGE SCALE GENOMIC DNA]</scope>
    <source>
        <strain evidence="2 3">GH-76</strain>
    </source>
</reference>
<comment type="caution">
    <text evidence="2">The sequence shown here is derived from an EMBL/GenBank/DDBJ whole genome shotgun (WGS) entry which is preliminary data.</text>
</comment>
<evidence type="ECO:0000313" key="2">
    <source>
        <dbReference type="EMBL" id="KAL0565114.1"/>
    </source>
</evidence>
<proteinExistence type="predicted"/>
<feature type="compositionally biased region" description="Polar residues" evidence="1">
    <location>
        <begin position="284"/>
        <end position="293"/>
    </location>
</feature>
<organism evidence="2 3">
    <name type="scientific">Marasmius crinis-equi</name>
    <dbReference type="NCBI Taxonomy" id="585013"/>
    <lineage>
        <taxon>Eukaryota</taxon>
        <taxon>Fungi</taxon>
        <taxon>Dikarya</taxon>
        <taxon>Basidiomycota</taxon>
        <taxon>Agaricomycotina</taxon>
        <taxon>Agaricomycetes</taxon>
        <taxon>Agaricomycetidae</taxon>
        <taxon>Agaricales</taxon>
        <taxon>Marasmiineae</taxon>
        <taxon>Marasmiaceae</taxon>
        <taxon>Marasmius</taxon>
    </lineage>
</organism>